<sequence>MLAPRSYLYVPGDRPDRMATAAGRGADALVLDLEDAVAVHAKGSARRAVAEFLATAPDGPELWVRVNADLLDEDVAAVAMAACTGILLPKAEPELLLEAHEALCRAELARDLVPGTFGVVPLVETPRGIVDVVRLAEGPRVRRMGIGEADLAAALGLRPGPDRAELAPHRAMLVVASAAAGRPAPIAPVETDLTLDDATLAERTRALLREGFRARTAIHPRQVPVLNAVFTPTAEEVAEARDVVDRLAGTGSGVGLDRRGRLIDEAIARSARDVLARQRR</sequence>
<organism evidence="5 6">
    <name type="scientific">Pseudonocardia ailaonensis</name>
    <dbReference type="NCBI Taxonomy" id="367279"/>
    <lineage>
        <taxon>Bacteria</taxon>
        <taxon>Bacillati</taxon>
        <taxon>Actinomycetota</taxon>
        <taxon>Actinomycetes</taxon>
        <taxon>Pseudonocardiales</taxon>
        <taxon>Pseudonocardiaceae</taxon>
        <taxon>Pseudonocardia</taxon>
    </lineage>
</organism>
<dbReference type="PIRSF" id="PIRSF015582">
    <property type="entry name" value="Cit_lyase_B"/>
    <property type="match status" value="1"/>
</dbReference>
<evidence type="ECO:0000313" key="6">
    <source>
        <dbReference type="Proteomes" id="UP001500449"/>
    </source>
</evidence>
<accession>A0ABN2NF85</accession>
<dbReference type="PANTHER" id="PTHR32308">
    <property type="entry name" value="LYASE BETA SUBUNIT, PUTATIVE (AFU_ORTHOLOGUE AFUA_4G13030)-RELATED"/>
    <property type="match status" value="1"/>
</dbReference>
<dbReference type="Pfam" id="PF03328">
    <property type="entry name" value="HpcH_HpaI"/>
    <property type="match status" value="1"/>
</dbReference>
<proteinExistence type="predicted"/>
<dbReference type="InterPro" id="IPR040442">
    <property type="entry name" value="Pyrv_kinase-like_dom_sf"/>
</dbReference>
<evidence type="ECO:0000256" key="3">
    <source>
        <dbReference type="ARBA" id="ARBA00022842"/>
    </source>
</evidence>
<dbReference type="RefSeq" id="WP_344422916.1">
    <property type="nucleotide sequence ID" value="NZ_BAAAQK010000022.1"/>
</dbReference>
<dbReference type="Gene3D" id="3.20.20.60">
    <property type="entry name" value="Phosphoenolpyruvate-binding domains"/>
    <property type="match status" value="1"/>
</dbReference>
<evidence type="ECO:0000256" key="2">
    <source>
        <dbReference type="ARBA" id="ARBA00022723"/>
    </source>
</evidence>
<evidence type="ECO:0000313" key="5">
    <source>
        <dbReference type="EMBL" id="GAA1866711.1"/>
    </source>
</evidence>
<feature type="domain" description="HpcH/HpaI aldolase/citrate lyase" evidence="4">
    <location>
        <begin position="5"/>
        <end position="198"/>
    </location>
</feature>
<evidence type="ECO:0000259" key="4">
    <source>
        <dbReference type="Pfam" id="PF03328"/>
    </source>
</evidence>
<name>A0ABN2NF85_9PSEU</name>
<keyword evidence="3" id="KW-0460">Magnesium</keyword>
<dbReference type="GO" id="GO:0016829">
    <property type="term" value="F:lyase activity"/>
    <property type="evidence" value="ECO:0007669"/>
    <property type="project" value="UniProtKB-KW"/>
</dbReference>
<dbReference type="PANTHER" id="PTHR32308:SF10">
    <property type="entry name" value="CITRATE LYASE SUBUNIT BETA"/>
    <property type="match status" value="1"/>
</dbReference>
<gene>
    <name evidence="5" type="ORF">GCM10009836_53910</name>
</gene>
<comment type="cofactor">
    <cofactor evidence="1">
        <name>Mg(2+)</name>
        <dbReference type="ChEBI" id="CHEBI:18420"/>
    </cofactor>
</comment>
<dbReference type="SUPFAM" id="SSF51621">
    <property type="entry name" value="Phosphoenolpyruvate/pyruvate domain"/>
    <property type="match status" value="1"/>
</dbReference>
<dbReference type="InterPro" id="IPR005000">
    <property type="entry name" value="Aldolase/citrate-lyase_domain"/>
</dbReference>
<dbReference type="Proteomes" id="UP001500449">
    <property type="component" value="Unassembled WGS sequence"/>
</dbReference>
<dbReference type="EMBL" id="BAAAQK010000022">
    <property type="protein sequence ID" value="GAA1866711.1"/>
    <property type="molecule type" value="Genomic_DNA"/>
</dbReference>
<keyword evidence="2" id="KW-0479">Metal-binding</keyword>
<comment type="caution">
    <text evidence="5">The sequence shown here is derived from an EMBL/GenBank/DDBJ whole genome shotgun (WGS) entry which is preliminary data.</text>
</comment>
<evidence type="ECO:0000256" key="1">
    <source>
        <dbReference type="ARBA" id="ARBA00001946"/>
    </source>
</evidence>
<dbReference type="InterPro" id="IPR011206">
    <property type="entry name" value="Citrate_lyase_beta/mcl1/mcl2"/>
</dbReference>
<keyword evidence="6" id="KW-1185">Reference proteome</keyword>
<dbReference type="InterPro" id="IPR015813">
    <property type="entry name" value="Pyrv/PenolPyrv_kinase-like_dom"/>
</dbReference>
<protein>
    <submittedName>
        <fullName evidence="5">CoA ester lyase</fullName>
    </submittedName>
</protein>
<keyword evidence="5" id="KW-0456">Lyase</keyword>
<reference evidence="5 6" key="1">
    <citation type="journal article" date="2019" name="Int. J. Syst. Evol. Microbiol.">
        <title>The Global Catalogue of Microorganisms (GCM) 10K type strain sequencing project: providing services to taxonomists for standard genome sequencing and annotation.</title>
        <authorList>
            <consortium name="The Broad Institute Genomics Platform"/>
            <consortium name="The Broad Institute Genome Sequencing Center for Infectious Disease"/>
            <person name="Wu L."/>
            <person name="Ma J."/>
        </authorList>
    </citation>
    <scope>NUCLEOTIDE SEQUENCE [LARGE SCALE GENOMIC DNA]</scope>
    <source>
        <strain evidence="5 6">JCM 16009</strain>
    </source>
</reference>